<accession>A0A8T0QJA7</accession>
<name>A0A8T0QJA7_PANVG</name>
<protein>
    <recommendedName>
        <fullName evidence="3">Reverse transcriptase zinc-binding domain-containing protein</fullName>
    </recommendedName>
</protein>
<comment type="caution">
    <text evidence="1">The sequence shown here is derived from an EMBL/GenBank/DDBJ whole genome shotgun (WGS) entry which is preliminary data.</text>
</comment>
<evidence type="ECO:0000313" key="2">
    <source>
        <dbReference type="Proteomes" id="UP000823388"/>
    </source>
</evidence>
<keyword evidence="2" id="KW-1185">Reference proteome</keyword>
<dbReference type="Proteomes" id="UP000823388">
    <property type="component" value="Chromosome 7K"/>
</dbReference>
<dbReference type="EMBL" id="CM029049">
    <property type="protein sequence ID" value="KAG2572879.1"/>
    <property type="molecule type" value="Genomic_DNA"/>
</dbReference>
<dbReference type="AlphaFoldDB" id="A0A8T0QJA7"/>
<gene>
    <name evidence="1" type="ORF">PVAP13_7KG206555</name>
</gene>
<proteinExistence type="predicted"/>
<evidence type="ECO:0008006" key="3">
    <source>
        <dbReference type="Google" id="ProtNLM"/>
    </source>
</evidence>
<evidence type="ECO:0000313" key="1">
    <source>
        <dbReference type="EMBL" id="KAG2572879.1"/>
    </source>
</evidence>
<organism evidence="1 2">
    <name type="scientific">Panicum virgatum</name>
    <name type="common">Blackwell switchgrass</name>
    <dbReference type="NCBI Taxonomy" id="38727"/>
    <lineage>
        <taxon>Eukaryota</taxon>
        <taxon>Viridiplantae</taxon>
        <taxon>Streptophyta</taxon>
        <taxon>Embryophyta</taxon>
        <taxon>Tracheophyta</taxon>
        <taxon>Spermatophyta</taxon>
        <taxon>Magnoliopsida</taxon>
        <taxon>Liliopsida</taxon>
        <taxon>Poales</taxon>
        <taxon>Poaceae</taxon>
        <taxon>PACMAD clade</taxon>
        <taxon>Panicoideae</taxon>
        <taxon>Panicodae</taxon>
        <taxon>Paniceae</taxon>
        <taxon>Panicinae</taxon>
        <taxon>Panicum</taxon>
        <taxon>Panicum sect. Hiantes</taxon>
    </lineage>
</organism>
<sequence>MARFIWCGVREALAGKNIPTSWEDWRGLQLVNEFKLPKCFTMFLFSGLAWALWKTRNKMAIEHIYPTQAMQVLHLGVSFMQKWRPLLKASDQEKMKEVVDRLKHWAMNFCPSVACVSDIEEI</sequence>
<reference evidence="1" key="1">
    <citation type="submission" date="2020-05" db="EMBL/GenBank/DDBJ databases">
        <title>WGS assembly of Panicum virgatum.</title>
        <authorList>
            <person name="Lovell J.T."/>
            <person name="Jenkins J."/>
            <person name="Shu S."/>
            <person name="Juenger T.E."/>
            <person name="Schmutz J."/>
        </authorList>
    </citation>
    <scope>NUCLEOTIDE SEQUENCE</scope>
    <source>
        <strain evidence="1">AP13</strain>
    </source>
</reference>